<evidence type="ECO:0008006" key="3">
    <source>
        <dbReference type="Google" id="ProtNLM"/>
    </source>
</evidence>
<proteinExistence type="predicted"/>
<sequence>MTCILLKGMMALASRRIYCDKTELVLVVVGKNRVSTVNLRYDEIVSIRFQRCKEIRFFWPVSSERIVITTRKSDKPFIYTKYREKKFFNEYKQELAKFAKENNVTFYNEL</sequence>
<reference evidence="1 2" key="1">
    <citation type="submission" date="2016-10" db="EMBL/GenBank/DDBJ databases">
        <authorList>
            <person name="de Groot N.N."/>
        </authorList>
    </citation>
    <scope>NUCLEOTIDE SEQUENCE [LARGE SCALE GENOMIC DNA]</scope>
    <source>
        <strain evidence="1 2">DSM 20678</strain>
    </source>
</reference>
<organism evidence="1 2">
    <name type="scientific">Caldicoprobacter faecalis</name>
    <dbReference type="NCBI Taxonomy" id="937334"/>
    <lineage>
        <taxon>Bacteria</taxon>
        <taxon>Bacillati</taxon>
        <taxon>Bacillota</taxon>
        <taxon>Clostridia</taxon>
        <taxon>Caldicoprobacterales</taxon>
        <taxon>Caldicoprobacteraceae</taxon>
        <taxon>Caldicoprobacter</taxon>
    </lineage>
</organism>
<accession>A0A1I5XZA5</accession>
<gene>
    <name evidence="1" type="ORF">SAMN05444406_1334</name>
</gene>
<protein>
    <recommendedName>
        <fullName evidence="3">PH domain-containing protein</fullName>
    </recommendedName>
</protein>
<dbReference type="Proteomes" id="UP000198577">
    <property type="component" value="Unassembled WGS sequence"/>
</dbReference>
<name>A0A1I5XZA5_9FIRM</name>
<evidence type="ECO:0000313" key="2">
    <source>
        <dbReference type="Proteomes" id="UP000198577"/>
    </source>
</evidence>
<keyword evidence="2" id="KW-1185">Reference proteome</keyword>
<evidence type="ECO:0000313" key="1">
    <source>
        <dbReference type="EMBL" id="SFQ37278.1"/>
    </source>
</evidence>
<dbReference type="AlphaFoldDB" id="A0A1I5XZA5"/>
<dbReference type="EMBL" id="FOXR01000033">
    <property type="protein sequence ID" value="SFQ37278.1"/>
    <property type="molecule type" value="Genomic_DNA"/>
</dbReference>
<dbReference type="STRING" id="937334.SAMN05444406_1334"/>